<sequence>MTTFQPAIAATLDHLQARVLVRGWLSANNIVFHQDGQGQLVDTGYVSHADQTLVLVDHALAGRPLAEVVNTHLHSDHCGGNAALAARWPGLRITVPAASRSKLLPWDDGQLSYRETGQRCPPFVPQAFLADGDMLQLGGRPWQVHAAPGHDPDAVLLFEPETATLISGDALWQQRLAIIFPELDDTPGFDDAARVLDRIEALQPRLVLPGHGEPFTDVAAALAASRQRLAAFQAAPLKHRAHAARSLVVYNMLEHRRRPRQALVDWIASTPIFLKALQCVGDPDRAQRAAEATVARLLADGVLTASQADGIDQVQMADD</sequence>
<dbReference type="Gene3D" id="3.60.15.10">
    <property type="entry name" value="Ribonuclease Z/Hydroxyacylglutathione hydrolase-like"/>
    <property type="match status" value="1"/>
</dbReference>
<evidence type="ECO:0000259" key="1">
    <source>
        <dbReference type="SMART" id="SM00849"/>
    </source>
</evidence>
<dbReference type="InterPro" id="IPR050855">
    <property type="entry name" value="NDM-1-like"/>
</dbReference>
<dbReference type="AlphaFoldDB" id="A0A480B3U4"/>
<dbReference type="SUPFAM" id="SSF56281">
    <property type="entry name" value="Metallo-hydrolase/oxidoreductase"/>
    <property type="match status" value="1"/>
</dbReference>
<keyword evidence="3" id="KW-1185">Reference proteome</keyword>
<dbReference type="Pfam" id="PF00753">
    <property type="entry name" value="Lactamase_B"/>
    <property type="match status" value="1"/>
</dbReference>
<dbReference type="Proteomes" id="UP000301751">
    <property type="component" value="Unassembled WGS sequence"/>
</dbReference>
<reference evidence="3" key="1">
    <citation type="submission" date="2019-03" db="EMBL/GenBank/DDBJ databases">
        <title>Aquabacterium pictum sp.nov., the first bacteriochlorophyll a-containing freshwater bacterium in the genus Aquabacterium of the class Betaproteobacteria.</title>
        <authorList>
            <person name="Hirose S."/>
            <person name="Tank M."/>
            <person name="Hara E."/>
            <person name="Tamaki H."/>
            <person name="Takaichi S."/>
            <person name="Haruta S."/>
            <person name="Hanada S."/>
        </authorList>
    </citation>
    <scope>NUCLEOTIDE SEQUENCE [LARGE SCALE GENOMIC DNA]</scope>
    <source>
        <strain evidence="3">W35</strain>
    </source>
</reference>
<dbReference type="PANTHER" id="PTHR42951">
    <property type="entry name" value="METALLO-BETA-LACTAMASE DOMAIN-CONTAINING"/>
    <property type="match status" value="1"/>
</dbReference>
<proteinExistence type="predicted"/>
<dbReference type="OrthoDB" id="2971563at2"/>
<dbReference type="EMBL" id="BJCL01000019">
    <property type="protein sequence ID" value="GCL65748.1"/>
    <property type="molecule type" value="Genomic_DNA"/>
</dbReference>
<dbReference type="CDD" id="cd06262">
    <property type="entry name" value="metallo-hydrolase-like_MBL-fold"/>
    <property type="match status" value="1"/>
</dbReference>
<organism evidence="2 3">
    <name type="scientific">Pseudaquabacterium pictum</name>
    <dbReference type="NCBI Taxonomy" id="2315236"/>
    <lineage>
        <taxon>Bacteria</taxon>
        <taxon>Pseudomonadati</taxon>
        <taxon>Pseudomonadota</taxon>
        <taxon>Betaproteobacteria</taxon>
        <taxon>Burkholderiales</taxon>
        <taxon>Sphaerotilaceae</taxon>
        <taxon>Pseudaquabacterium</taxon>
    </lineage>
</organism>
<feature type="domain" description="Metallo-beta-lactamase" evidence="1">
    <location>
        <begin position="40"/>
        <end position="211"/>
    </location>
</feature>
<evidence type="ECO:0000313" key="2">
    <source>
        <dbReference type="EMBL" id="GCL65748.1"/>
    </source>
</evidence>
<gene>
    <name evidence="2" type="ORF">AQPW35_48290</name>
</gene>
<comment type="caution">
    <text evidence="2">The sequence shown here is derived from an EMBL/GenBank/DDBJ whole genome shotgun (WGS) entry which is preliminary data.</text>
</comment>
<dbReference type="RefSeq" id="WP_137735449.1">
    <property type="nucleotide sequence ID" value="NZ_BJCL01000019.1"/>
</dbReference>
<accession>A0A480B3U4</accession>
<evidence type="ECO:0000313" key="3">
    <source>
        <dbReference type="Proteomes" id="UP000301751"/>
    </source>
</evidence>
<dbReference type="InterPro" id="IPR001279">
    <property type="entry name" value="Metallo-B-lactamas"/>
</dbReference>
<protein>
    <recommendedName>
        <fullName evidence="1">Metallo-beta-lactamase domain-containing protein</fullName>
    </recommendedName>
</protein>
<name>A0A480B3U4_9BURK</name>
<dbReference type="InterPro" id="IPR036866">
    <property type="entry name" value="RibonucZ/Hydroxyglut_hydro"/>
</dbReference>
<dbReference type="SMART" id="SM00849">
    <property type="entry name" value="Lactamase_B"/>
    <property type="match status" value="1"/>
</dbReference>